<evidence type="ECO:0000256" key="4">
    <source>
        <dbReference type="ARBA" id="ARBA00023125"/>
    </source>
</evidence>
<dbReference type="PROSITE" id="PS50110">
    <property type="entry name" value="RESPONSE_REGULATORY"/>
    <property type="match status" value="1"/>
</dbReference>
<evidence type="ECO:0000313" key="10">
    <source>
        <dbReference type="EMBL" id="GGX34653.1"/>
    </source>
</evidence>
<dbReference type="PANTHER" id="PTHR48111:SF1">
    <property type="entry name" value="TWO-COMPONENT RESPONSE REGULATOR ORR33"/>
    <property type="match status" value="1"/>
</dbReference>
<feature type="domain" description="Response regulatory" evidence="8">
    <location>
        <begin position="2"/>
        <end position="116"/>
    </location>
</feature>
<evidence type="ECO:0000259" key="8">
    <source>
        <dbReference type="PROSITE" id="PS50110"/>
    </source>
</evidence>
<dbReference type="PANTHER" id="PTHR48111">
    <property type="entry name" value="REGULATOR OF RPOS"/>
    <property type="match status" value="1"/>
</dbReference>
<organism evidence="10 11">
    <name type="scientific">Undibacterium squillarum</name>
    <dbReference type="NCBI Taxonomy" id="1131567"/>
    <lineage>
        <taxon>Bacteria</taxon>
        <taxon>Pseudomonadati</taxon>
        <taxon>Pseudomonadota</taxon>
        <taxon>Betaproteobacteria</taxon>
        <taxon>Burkholderiales</taxon>
        <taxon>Oxalobacteraceae</taxon>
        <taxon>Undibacterium</taxon>
    </lineage>
</organism>
<evidence type="ECO:0000256" key="3">
    <source>
        <dbReference type="ARBA" id="ARBA00023015"/>
    </source>
</evidence>
<keyword evidence="1 6" id="KW-0597">Phosphoprotein</keyword>
<dbReference type="SUPFAM" id="SSF52172">
    <property type="entry name" value="CheY-like"/>
    <property type="match status" value="1"/>
</dbReference>
<dbReference type="SMART" id="SM00448">
    <property type="entry name" value="REC"/>
    <property type="match status" value="1"/>
</dbReference>
<dbReference type="InterPro" id="IPR036388">
    <property type="entry name" value="WH-like_DNA-bd_sf"/>
</dbReference>
<evidence type="ECO:0000256" key="1">
    <source>
        <dbReference type="ARBA" id="ARBA00022553"/>
    </source>
</evidence>
<dbReference type="Gene3D" id="6.10.250.690">
    <property type="match status" value="1"/>
</dbReference>
<dbReference type="CDD" id="cd00383">
    <property type="entry name" value="trans_reg_C"/>
    <property type="match status" value="1"/>
</dbReference>
<dbReference type="Pfam" id="PF00486">
    <property type="entry name" value="Trans_reg_C"/>
    <property type="match status" value="1"/>
</dbReference>
<evidence type="ECO:0000256" key="2">
    <source>
        <dbReference type="ARBA" id="ARBA00023012"/>
    </source>
</evidence>
<feature type="domain" description="OmpR/PhoB-type" evidence="9">
    <location>
        <begin position="124"/>
        <end position="223"/>
    </location>
</feature>
<dbReference type="Gene3D" id="1.10.10.10">
    <property type="entry name" value="Winged helix-like DNA-binding domain superfamily/Winged helix DNA-binding domain"/>
    <property type="match status" value="1"/>
</dbReference>
<proteinExistence type="predicted"/>
<accession>A0ABQ2XUV4</accession>
<dbReference type="PROSITE" id="PS51755">
    <property type="entry name" value="OMPR_PHOB"/>
    <property type="match status" value="1"/>
</dbReference>
<dbReference type="InterPro" id="IPR011006">
    <property type="entry name" value="CheY-like_superfamily"/>
</dbReference>
<keyword evidence="3" id="KW-0805">Transcription regulation</keyword>
<dbReference type="GO" id="GO:0003677">
    <property type="term" value="F:DNA binding"/>
    <property type="evidence" value="ECO:0007669"/>
    <property type="project" value="UniProtKB-KW"/>
</dbReference>
<keyword evidence="2" id="KW-0902">Two-component regulatory system</keyword>
<keyword evidence="11" id="KW-1185">Reference proteome</keyword>
<name>A0ABQ2XUV4_9BURK</name>
<keyword evidence="5" id="KW-0804">Transcription</keyword>
<dbReference type="InterPro" id="IPR001867">
    <property type="entry name" value="OmpR/PhoB-type_DNA-bd"/>
</dbReference>
<protein>
    <submittedName>
        <fullName evidence="10">DNA-binding response regulator</fullName>
    </submittedName>
</protein>
<gene>
    <name evidence="10" type="ORF">GCM10010946_09860</name>
</gene>
<keyword evidence="4 7" id="KW-0238">DNA-binding</keyword>
<dbReference type="Pfam" id="PF00072">
    <property type="entry name" value="Response_reg"/>
    <property type="match status" value="1"/>
</dbReference>
<comment type="caution">
    <text evidence="10">The sequence shown here is derived from an EMBL/GenBank/DDBJ whole genome shotgun (WGS) entry which is preliminary data.</text>
</comment>
<evidence type="ECO:0000259" key="9">
    <source>
        <dbReference type="PROSITE" id="PS51755"/>
    </source>
</evidence>
<sequence>MKILLIEDEARIANFVCAGLAGRGYTMCHCSDGRSGLQAAMQRTHDLILLDVMLPEMDGLTLLRKLREQGILTPVILLTARNELQDRIEGLNLGADDYLAKPFFVEELAARIQAIQRRLSGDHQHLLQVGPLQLDRLNRQVRCHQHDIDLTSREFTLLEFLMRSNGQTLTRGQILEHVWGYDFDPSTNVVDVCIRRLRSKIAELDPDLSPIESVRGTGYRFRTGVSV</sequence>
<feature type="DNA-binding region" description="OmpR/PhoB-type" evidence="7">
    <location>
        <begin position="124"/>
        <end position="223"/>
    </location>
</feature>
<dbReference type="Proteomes" id="UP000653343">
    <property type="component" value="Unassembled WGS sequence"/>
</dbReference>
<dbReference type="InterPro" id="IPR001789">
    <property type="entry name" value="Sig_transdc_resp-reg_receiver"/>
</dbReference>
<dbReference type="Gene3D" id="3.40.50.2300">
    <property type="match status" value="1"/>
</dbReference>
<dbReference type="InterPro" id="IPR039420">
    <property type="entry name" value="WalR-like"/>
</dbReference>
<reference evidence="11" key="1">
    <citation type="journal article" date="2019" name="Int. J. Syst. Evol. Microbiol.">
        <title>The Global Catalogue of Microorganisms (GCM) 10K type strain sequencing project: providing services to taxonomists for standard genome sequencing and annotation.</title>
        <authorList>
            <consortium name="The Broad Institute Genomics Platform"/>
            <consortium name="The Broad Institute Genome Sequencing Center for Infectious Disease"/>
            <person name="Wu L."/>
            <person name="Ma J."/>
        </authorList>
    </citation>
    <scope>NUCLEOTIDE SEQUENCE [LARGE SCALE GENOMIC DNA]</scope>
    <source>
        <strain evidence="11">KCTC 23917</strain>
    </source>
</reference>
<feature type="modified residue" description="4-aspartylphosphate" evidence="6">
    <location>
        <position position="51"/>
    </location>
</feature>
<evidence type="ECO:0000256" key="6">
    <source>
        <dbReference type="PROSITE-ProRule" id="PRU00169"/>
    </source>
</evidence>
<evidence type="ECO:0000256" key="7">
    <source>
        <dbReference type="PROSITE-ProRule" id="PRU01091"/>
    </source>
</evidence>
<evidence type="ECO:0000313" key="11">
    <source>
        <dbReference type="Proteomes" id="UP000653343"/>
    </source>
</evidence>
<dbReference type="SMART" id="SM00862">
    <property type="entry name" value="Trans_reg_C"/>
    <property type="match status" value="1"/>
</dbReference>
<dbReference type="EMBL" id="BMYU01000002">
    <property type="protein sequence ID" value="GGX34653.1"/>
    <property type="molecule type" value="Genomic_DNA"/>
</dbReference>
<dbReference type="RefSeq" id="WP_189355940.1">
    <property type="nucleotide sequence ID" value="NZ_BMYU01000002.1"/>
</dbReference>
<evidence type="ECO:0000256" key="5">
    <source>
        <dbReference type="ARBA" id="ARBA00023163"/>
    </source>
</evidence>